<keyword evidence="4 7" id="KW-0255">Endonuclease</keyword>
<comment type="catalytic activity">
    <reaction evidence="7">
        <text>Endonucleolytic cleavage of RNA, removing 5'-extranucleotides from tRNA precursor.</text>
        <dbReference type="EC" id="3.1.26.5"/>
    </reaction>
</comment>
<keyword evidence="3 7" id="KW-0540">Nuclease</keyword>
<dbReference type="Proteomes" id="UP000285875">
    <property type="component" value="Chromosome"/>
</dbReference>
<evidence type="ECO:0000256" key="1">
    <source>
        <dbReference type="ARBA" id="ARBA00002663"/>
    </source>
</evidence>
<evidence type="ECO:0000256" key="3">
    <source>
        <dbReference type="ARBA" id="ARBA00022722"/>
    </source>
</evidence>
<keyword evidence="6 7" id="KW-0694">RNA-binding</keyword>
<evidence type="ECO:0000256" key="5">
    <source>
        <dbReference type="ARBA" id="ARBA00022801"/>
    </source>
</evidence>
<organism evidence="10 11">
    <name type="scientific">Acidipropionibacterium jensenii</name>
    <dbReference type="NCBI Taxonomy" id="1749"/>
    <lineage>
        <taxon>Bacteria</taxon>
        <taxon>Bacillati</taxon>
        <taxon>Actinomycetota</taxon>
        <taxon>Actinomycetes</taxon>
        <taxon>Propionibacteriales</taxon>
        <taxon>Propionibacteriaceae</taxon>
        <taxon>Acidipropionibacterium</taxon>
    </lineage>
</organism>
<dbReference type="GO" id="GO:0004526">
    <property type="term" value="F:ribonuclease P activity"/>
    <property type="evidence" value="ECO:0007669"/>
    <property type="project" value="UniProtKB-UniRule"/>
</dbReference>
<dbReference type="InterPro" id="IPR020568">
    <property type="entry name" value="Ribosomal_Su5_D2-typ_SF"/>
</dbReference>
<dbReference type="GO" id="GO:0001682">
    <property type="term" value="P:tRNA 5'-leader removal"/>
    <property type="evidence" value="ECO:0007669"/>
    <property type="project" value="UniProtKB-UniRule"/>
</dbReference>
<dbReference type="PROSITE" id="PS00648">
    <property type="entry name" value="RIBONUCLEASE_P"/>
    <property type="match status" value="1"/>
</dbReference>
<feature type="compositionally biased region" description="Gly residues" evidence="9">
    <location>
        <begin position="156"/>
        <end position="167"/>
    </location>
</feature>
<name>A0A3T0S2J1_9ACTN</name>
<dbReference type="GO" id="GO:0000049">
    <property type="term" value="F:tRNA binding"/>
    <property type="evidence" value="ECO:0007669"/>
    <property type="project" value="UniProtKB-UniRule"/>
</dbReference>
<evidence type="ECO:0000256" key="7">
    <source>
        <dbReference type="HAMAP-Rule" id="MF_00227"/>
    </source>
</evidence>
<dbReference type="GO" id="GO:0030677">
    <property type="term" value="C:ribonuclease P complex"/>
    <property type="evidence" value="ECO:0007669"/>
    <property type="project" value="TreeGrafter"/>
</dbReference>
<gene>
    <name evidence="7 10" type="primary">rnpA</name>
    <name evidence="10" type="ORF">C0Z10_13485</name>
</gene>
<comment type="subunit">
    <text evidence="7">Consists of a catalytic RNA component (M1 or rnpB) and a protein subunit.</text>
</comment>
<dbReference type="Pfam" id="PF00825">
    <property type="entry name" value="Ribonuclease_P"/>
    <property type="match status" value="1"/>
</dbReference>
<evidence type="ECO:0000313" key="11">
    <source>
        <dbReference type="Proteomes" id="UP000285875"/>
    </source>
</evidence>
<dbReference type="InterPro" id="IPR020539">
    <property type="entry name" value="RNase_P_CS"/>
</dbReference>
<proteinExistence type="inferred from homology"/>
<keyword evidence="2 7" id="KW-0819">tRNA processing</keyword>
<evidence type="ECO:0000256" key="4">
    <source>
        <dbReference type="ARBA" id="ARBA00022759"/>
    </source>
</evidence>
<dbReference type="EMBL" id="CP025570">
    <property type="protein sequence ID" value="AZZ40580.1"/>
    <property type="molecule type" value="Genomic_DNA"/>
</dbReference>
<sequence>MLPARCRVHRPGEFRAVTHRGVRAGRSTLVVHASRTGGPGARDGVTHPELSTASVDNSVDAVDSRPRVGFIVSKAVGNAVTRNRVKRRLRHLSRDLLGATPDHTLVVVRALPAASTSPESVPGDLADAWWSAMRKVERDRRRSADRSTSARPSGAPAGGPGTAGTRG</sequence>
<dbReference type="Gene3D" id="3.30.230.10">
    <property type="match status" value="1"/>
</dbReference>
<dbReference type="NCBIfam" id="TIGR00188">
    <property type="entry name" value="rnpA"/>
    <property type="match status" value="1"/>
</dbReference>
<comment type="similarity">
    <text evidence="7">Belongs to the RnpA family.</text>
</comment>
<evidence type="ECO:0000256" key="8">
    <source>
        <dbReference type="NCBIfam" id="TIGR00188"/>
    </source>
</evidence>
<dbReference type="InterPro" id="IPR014721">
    <property type="entry name" value="Ribsml_uS5_D2-typ_fold_subgr"/>
</dbReference>
<dbReference type="PANTHER" id="PTHR33992">
    <property type="entry name" value="RIBONUCLEASE P PROTEIN COMPONENT"/>
    <property type="match status" value="1"/>
</dbReference>
<evidence type="ECO:0000256" key="9">
    <source>
        <dbReference type="SAM" id="MobiDB-lite"/>
    </source>
</evidence>
<dbReference type="AlphaFoldDB" id="A0A3T0S2J1"/>
<dbReference type="EC" id="3.1.26.5" evidence="7 8"/>
<dbReference type="PANTHER" id="PTHR33992:SF1">
    <property type="entry name" value="RIBONUCLEASE P PROTEIN COMPONENT"/>
    <property type="match status" value="1"/>
</dbReference>
<feature type="region of interest" description="Disordered" evidence="9">
    <location>
        <begin position="135"/>
        <end position="167"/>
    </location>
</feature>
<reference evidence="11" key="1">
    <citation type="submission" date="2017-12" db="EMBL/GenBank/DDBJ databases">
        <title>Whole genome sequencing of Acidipropionibacterium jensenii strains JS279 and JS280.</title>
        <authorList>
            <person name="Deptula P."/>
            <person name="Laine P."/>
            <person name="Smolander O.-P."/>
            <person name="Paulin L."/>
            <person name="Auvinen P."/>
            <person name="Varmanen P."/>
        </authorList>
    </citation>
    <scope>NUCLEOTIDE SEQUENCE [LARGE SCALE GENOMIC DNA]</scope>
    <source>
        <strain evidence="11">JS280</strain>
    </source>
</reference>
<evidence type="ECO:0000256" key="2">
    <source>
        <dbReference type="ARBA" id="ARBA00022694"/>
    </source>
</evidence>
<dbReference type="GO" id="GO:0042781">
    <property type="term" value="F:3'-tRNA processing endoribonuclease activity"/>
    <property type="evidence" value="ECO:0007669"/>
    <property type="project" value="TreeGrafter"/>
</dbReference>
<dbReference type="SUPFAM" id="SSF54211">
    <property type="entry name" value="Ribosomal protein S5 domain 2-like"/>
    <property type="match status" value="1"/>
</dbReference>
<dbReference type="RefSeq" id="WP_097799722.1">
    <property type="nucleotide sequence ID" value="NZ_CP025570.1"/>
</dbReference>
<evidence type="ECO:0000256" key="6">
    <source>
        <dbReference type="ARBA" id="ARBA00022884"/>
    </source>
</evidence>
<keyword evidence="5 7" id="KW-0378">Hydrolase</keyword>
<dbReference type="KEGG" id="aji:C0Z10_13485"/>
<feature type="compositionally biased region" description="Basic and acidic residues" evidence="9">
    <location>
        <begin position="135"/>
        <end position="145"/>
    </location>
</feature>
<comment type="function">
    <text evidence="1 7">RNaseP catalyzes the removal of the 5'-leader sequence from pre-tRNA to produce the mature 5'-terminus. It can also cleave other RNA substrates such as 4.5S RNA. The protein component plays an auxiliary but essential role in vivo by binding to the 5'-leader sequence and broadening the substrate specificity of the ribozyme.</text>
</comment>
<protein>
    <recommendedName>
        <fullName evidence="7 8">Ribonuclease P protein component</fullName>
        <shortName evidence="7">RNase P protein</shortName>
        <shortName evidence="7">RNaseP protein</shortName>
        <ecNumber evidence="7 8">3.1.26.5</ecNumber>
    </recommendedName>
    <alternativeName>
        <fullName evidence="7">Protein C5</fullName>
    </alternativeName>
</protein>
<dbReference type="InterPro" id="IPR000100">
    <property type="entry name" value="RNase_P"/>
</dbReference>
<dbReference type="HAMAP" id="MF_00227">
    <property type="entry name" value="RNase_P"/>
    <property type="match status" value="1"/>
</dbReference>
<evidence type="ECO:0000313" key="10">
    <source>
        <dbReference type="EMBL" id="AZZ40580.1"/>
    </source>
</evidence>
<feature type="compositionally biased region" description="Low complexity" evidence="9">
    <location>
        <begin position="146"/>
        <end position="155"/>
    </location>
</feature>
<accession>A0A3T0S2J1</accession>